<feature type="compositionally biased region" description="Polar residues" evidence="8">
    <location>
        <begin position="259"/>
        <end position="273"/>
    </location>
</feature>
<dbReference type="GO" id="GO:0005524">
    <property type="term" value="F:ATP binding"/>
    <property type="evidence" value="ECO:0007669"/>
    <property type="project" value="UniProtKB-KW"/>
</dbReference>
<dbReference type="Pfam" id="PF07717">
    <property type="entry name" value="OB_NTP_bind"/>
    <property type="match status" value="1"/>
</dbReference>
<dbReference type="EC" id="3.6.4.13" evidence="1"/>
<evidence type="ECO:0000256" key="4">
    <source>
        <dbReference type="ARBA" id="ARBA00022806"/>
    </source>
</evidence>
<dbReference type="InterPro" id="IPR056328">
    <property type="entry name" value="DSRM_DHX29"/>
</dbReference>
<dbReference type="EMBL" id="JAODAN010000004">
    <property type="protein sequence ID" value="KAK1925099.1"/>
    <property type="molecule type" value="Genomic_DNA"/>
</dbReference>
<dbReference type="CDD" id="cd18791">
    <property type="entry name" value="SF2_C_RHA"/>
    <property type="match status" value="1"/>
</dbReference>
<dbReference type="Gene3D" id="1.20.120.1080">
    <property type="match status" value="1"/>
</dbReference>
<gene>
    <name evidence="12" type="ORF">DB88DRAFT_487951</name>
</gene>
<keyword evidence="3" id="KW-0378">Hydrolase</keyword>
<evidence type="ECO:0000256" key="2">
    <source>
        <dbReference type="ARBA" id="ARBA00022741"/>
    </source>
</evidence>
<keyword evidence="2" id="KW-0547">Nucleotide-binding</keyword>
<comment type="caution">
    <text evidence="12">The sequence shown here is derived from an EMBL/GenBank/DDBJ whole genome shotgun (WGS) entry which is preliminary data.</text>
</comment>
<dbReference type="Pfam" id="PF21010">
    <property type="entry name" value="HA2_C"/>
    <property type="match status" value="1"/>
</dbReference>
<dbReference type="Gene3D" id="3.40.50.300">
    <property type="entry name" value="P-loop containing nucleotide triphosphate hydrolases"/>
    <property type="match status" value="2"/>
</dbReference>
<protein>
    <recommendedName>
        <fullName evidence="1">RNA helicase</fullName>
        <ecNumber evidence="1">3.6.4.13</ecNumber>
    </recommendedName>
</protein>
<feature type="region of interest" description="Disordered" evidence="8">
    <location>
        <begin position="254"/>
        <end position="273"/>
    </location>
</feature>
<dbReference type="PANTHER" id="PTHR18934:SF267">
    <property type="entry name" value="ATP-DEPENDENT RNA HELICASE YLR419W-RELATED"/>
    <property type="match status" value="1"/>
</dbReference>
<feature type="region of interest" description="Disordered" evidence="8">
    <location>
        <begin position="573"/>
        <end position="622"/>
    </location>
</feature>
<organism evidence="12 13">
    <name type="scientific">Papiliotrema laurentii</name>
    <name type="common">Cryptococcus laurentii</name>
    <dbReference type="NCBI Taxonomy" id="5418"/>
    <lineage>
        <taxon>Eukaryota</taxon>
        <taxon>Fungi</taxon>
        <taxon>Dikarya</taxon>
        <taxon>Basidiomycota</taxon>
        <taxon>Agaricomycotina</taxon>
        <taxon>Tremellomycetes</taxon>
        <taxon>Tremellales</taxon>
        <taxon>Rhynchogastremaceae</taxon>
        <taxon>Papiliotrema</taxon>
    </lineage>
</organism>
<feature type="domain" description="RWD" evidence="9">
    <location>
        <begin position="443"/>
        <end position="557"/>
    </location>
</feature>
<feature type="domain" description="Helicase ATP-binding" evidence="10">
    <location>
        <begin position="642"/>
        <end position="813"/>
    </location>
</feature>
<dbReference type="InterPro" id="IPR048333">
    <property type="entry name" value="HA2_WH"/>
</dbReference>
<dbReference type="PROSITE" id="PS51194">
    <property type="entry name" value="HELICASE_CTER"/>
    <property type="match status" value="1"/>
</dbReference>
<dbReference type="GO" id="GO:0003723">
    <property type="term" value="F:RNA binding"/>
    <property type="evidence" value="ECO:0007669"/>
    <property type="project" value="UniProtKB-KW"/>
</dbReference>
<dbReference type="PANTHER" id="PTHR18934">
    <property type="entry name" value="ATP-DEPENDENT RNA HELICASE"/>
    <property type="match status" value="1"/>
</dbReference>
<dbReference type="SUPFAM" id="SSF52540">
    <property type="entry name" value="P-loop containing nucleoside triphosphate hydrolases"/>
    <property type="match status" value="1"/>
</dbReference>
<dbReference type="Pfam" id="PF00270">
    <property type="entry name" value="DEAD"/>
    <property type="match status" value="1"/>
</dbReference>
<dbReference type="Gene3D" id="3.30.160.20">
    <property type="match status" value="1"/>
</dbReference>
<name>A0AAD9FRZ8_PAPLA</name>
<evidence type="ECO:0000256" key="6">
    <source>
        <dbReference type="ARBA" id="ARBA00022884"/>
    </source>
</evidence>
<evidence type="ECO:0000256" key="5">
    <source>
        <dbReference type="ARBA" id="ARBA00022840"/>
    </source>
</evidence>
<dbReference type="InterPro" id="IPR027417">
    <property type="entry name" value="P-loop_NTPase"/>
</dbReference>
<evidence type="ECO:0000313" key="12">
    <source>
        <dbReference type="EMBL" id="KAK1925099.1"/>
    </source>
</evidence>
<evidence type="ECO:0000259" key="11">
    <source>
        <dbReference type="PROSITE" id="PS51194"/>
    </source>
</evidence>
<dbReference type="Pfam" id="PF04408">
    <property type="entry name" value="WHD_HA2"/>
    <property type="match status" value="1"/>
</dbReference>
<keyword evidence="4 12" id="KW-0347">Helicase</keyword>
<evidence type="ECO:0000256" key="8">
    <source>
        <dbReference type="SAM" id="MobiDB-lite"/>
    </source>
</evidence>
<dbReference type="FunFam" id="3.30.160.20:FF:000094">
    <property type="entry name" value="ATP-dependent RNA helicase A, putative"/>
    <property type="match status" value="1"/>
</dbReference>
<dbReference type="InterPro" id="IPR006575">
    <property type="entry name" value="RWD_dom"/>
</dbReference>
<dbReference type="SMART" id="SM00847">
    <property type="entry name" value="HA2"/>
    <property type="match status" value="1"/>
</dbReference>
<evidence type="ECO:0000313" key="13">
    <source>
        <dbReference type="Proteomes" id="UP001182556"/>
    </source>
</evidence>
<dbReference type="GO" id="GO:0003724">
    <property type="term" value="F:RNA helicase activity"/>
    <property type="evidence" value="ECO:0007669"/>
    <property type="project" value="UniProtKB-EC"/>
</dbReference>
<evidence type="ECO:0000256" key="7">
    <source>
        <dbReference type="ARBA" id="ARBA00060772"/>
    </source>
</evidence>
<dbReference type="SMART" id="SM00487">
    <property type="entry name" value="DEXDc"/>
    <property type="match status" value="1"/>
</dbReference>
<dbReference type="InterPro" id="IPR001650">
    <property type="entry name" value="Helicase_C-like"/>
</dbReference>
<dbReference type="CDD" id="cd23827">
    <property type="entry name" value="RWD_YLR419W-like"/>
    <property type="match status" value="1"/>
</dbReference>
<dbReference type="InterPro" id="IPR014001">
    <property type="entry name" value="Helicase_ATP-bd"/>
</dbReference>
<dbReference type="InterPro" id="IPR011545">
    <property type="entry name" value="DEAD/DEAH_box_helicase_dom"/>
</dbReference>
<keyword evidence="6" id="KW-0694">RNA-binding</keyword>
<evidence type="ECO:0000256" key="1">
    <source>
        <dbReference type="ARBA" id="ARBA00012552"/>
    </source>
</evidence>
<feature type="domain" description="Helicase C-terminal" evidence="11">
    <location>
        <begin position="886"/>
        <end position="1054"/>
    </location>
</feature>
<comment type="similarity">
    <text evidence="7">Belongs to the DExH box helicase family.</text>
</comment>
<proteinExistence type="inferred from homology"/>
<dbReference type="Proteomes" id="UP001182556">
    <property type="component" value="Unassembled WGS sequence"/>
</dbReference>
<dbReference type="Pfam" id="PF00271">
    <property type="entry name" value="Helicase_C"/>
    <property type="match status" value="1"/>
</dbReference>
<dbReference type="InterPro" id="IPR002464">
    <property type="entry name" value="DNA/RNA_helicase_DEAH_CS"/>
</dbReference>
<dbReference type="PROSITE" id="PS00690">
    <property type="entry name" value="DEAH_ATP_HELICASE"/>
    <property type="match status" value="1"/>
</dbReference>
<dbReference type="PROSITE" id="PS50908">
    <property type="entry name" value="RWD"/>
    <property type="match status" value="1"/>
</dbReference>
<accession>A0AAD9FRZ8</accession>
<dbReference type="SMART" id="SM00490">
    <property type="entry name" value="HELICc"/>
    <property type="match status" value="1"/>
</dbReference>
<dbReference type="PROSITE" id="PS51192">
    <property type="entry name" value="HELICASE_ATP_BIND_1"/>
    <property type="match status" value="1"/>
</dbReference>
<dbReference type="GO" id="GO:1990904">
    <property type="term" value="C:ribonucleoprotein complex"/>
    <property type="evidence" value="ECO:0007669"/>
    <property type="project" value="UniProtKB-ARBA"/>
</dbReference>
<dbReference type="FunFam" id="1.20.120.1080:FF:000002">
    <property type="entry name" value="Putative ATP-dependent RNA helicase DHX36"/>
    <property type="match status" value="1"/>
</dbReference>
<dbReference type="FunFam" id="3.40.50.300:FF:000526">
    <property type="entry name" value="DExH-box ATP-dependent RNA helicase DExH3"/>
    <property type="match status" value="1"/>
</dbReference>
<dbReference type="Pfam" id="PF24385">
    <property type="entry name" value="DSRM_DHX29"/>
    <property type="match status" value="1"/>
</dbReference>
<evidence type="ECO:0000256" key="3">
    <source>
        <dbReference type="ARBA" id="ARBA00022801"/>
    </source>
</evidence>
<keyword evidence="13" id="KW-1185">Reference proteome</keyword>
<feature type="region of interest" description="Disordered" evidence="8">
    <location>
        <begin position="1"/>
        <end position="44"/>
    </location>
</feature>
<dbReference type="CDD" id="cd17917">
    <property type="entry name" value="DEXHc_RHA-like"/>
    <property type="match status" value="1"/>
</dbReference>
<feature type="compositionally biased region" description="Basic and acidic residues" evidence="8">
    <location>
        <begin position="171"/>
        <end position="187"/>
    </location>
</feature>
<feature type="compositionally biased region" description="Low complexity" evidence="8">
    <location>
        <begin position="195"/>
        <end position="204"/>
    </location>
</feature>
<evidence type="ECO:0000259" key="9">
    <source>
        <dbReference type="PROSITE" id="PS50908"/>
    </source>
</evidence>
<feature type="compositionally biased region" description="Basic and acidic residues" evidence="8">
    <location>
        <begin position="601"/>
        <end position="610"/>
    </location>
</feature>
<evidence type="ECO:0000259" key="10">
    <source>
        <dbReference type="PROSITE" id="PS51192"/>
    </source>
</evidence>
<sequence>MAPKRRPVNVVRSGNAGNSSKSTPKKDEPPSNEPPKPPPLFPAGYKSPVTILNEKCQKAGWEKPIVDTRANGGNPPTWTGSVTLRKRISKNVYDLDTVRMVPHPALTIESSALARHYAATYALFRFCSHLPMAMTLPPSIRPYWSTLTAEKAAAPPHQAWQWNPDPFAAKKEVEDRQNKRKEKEEAKVTANGDQSGSRSGTSTPRGGGGSAAVAPGGREWEGVPEVRMAPGLRETVEGVVRKMMQQFPSAVLDAARDTQGGSSTNPSGANTPSLDIASLTTQLTNLGFRPAHIASALSALSSASARLNSSSNAISDPLVLSLTILSPLEAAIEWLLLHLPEDDLPQRYRTSTSSSDFVVGASKQGGLVKGWLADKLVKQAGFPRKAVEAVLATEEASESAILEVLGRKLCGWLGEDEGWGVDAVIAWQGGDDELAERAMAREEELLAVEAVLGERYRKESADLAIDLSDEISGDTITLRVVLDESSPYPSSQYPSRPPAFYIESNDVPSYMRLHLHASLLKEFRSEERGDLRSILEQGQGGAILSMVEFLEQTLPETIANPPDIGWVTDHLVPRPDEAPSQEQTKRKVTAKKNDRVKRKIVTQDDHDRAKDRQKRMKEDPEWESMLKVRQSLPAWKTRDTITNALDKSRVLVVVGETGCGKSTQLPQFLLDHEIANGRGGSANIIVTQPRRVAAMGVASRVAQERMEDIDKAVGTVGYAIRGERRSGPETRLLFCTTGVVLRRLGSGDPDLEGVSHVVVDEAHERGVDGDLLICLLRDLLQRNKTIKVILMSATINEQIFIDYFGGCPSLTIPGFTHPVKDYYLEDVISHLSYQPSPSRFGPRQTEEQKAAVRADFAKLDLDPTSLRSLEILAGSDRIDYALVAATVRHIVKTADTDIGAVLVFMPGVMEIRQCVSELQSTALGSVEILPLHANLSSAEQKRVFLSTAPKRKIVVATNVAETSVTIPDVVYVVDGGRVKETQYDAETGMQKLVECWTSRASGRQRRGRAGRTQPGQCYKLYTRRTENNSMPRFPIPEMLRTPLEALFLQVKAMDETTNVKEFLSKALDPPKLDAIDAAWRTLLDLGAVESEDHSSRLTALGRHMSMIPVDLRLAKMLILGTIFKCLDPVLTIAALLSSKPLFTSPMEKRDESKKARESFAWARSDLLTDVKAYDAATSLRANGQSHGVVRQFCENNFISPTTVRDMTTLRQDFLAALSQLGFVGSGNAKEVAKFSVNKANDNLVKAIIVGGLYPRIARIALPKAQFERVQQGTIQKDHEAKEVKLFDQSGRVFIHPSSVLFSESGFKSGYLAYFSKAETSKVFLRDATEVPLYGLLLFGGGITINHWVGGIMLGKDGNVKMKAATRIGVLCSQLRRLLDAQMAEQIESPHIGEMGEEVVGAMMALLARDGLSQ</sequence>
<reference evidence="12" key="1">
    <citation type="submission" date="2023-02" db="EMBL/GenBank/DDBJ databases">
        <title>Identification and recombinant expression of a fungal hydrolase from Papiliotrema laurentii that hydrolyzes apple cutin and clears colloidal polyester polyurethane.</title>
        <authorList>
            <consortium name="DOE Joint Genome Institute"/>
            <person name="Roman V.A."/>
            <person name="Bojanowski C."/>
            <person name="Crable B.R."/>
            <person name="Wagner D.N."/>
            <person name="Hung C.S."/>
            <person name="Nadeau L.J."/>
            <person name="Schratz L."/>
            <person name="Haridas S."/>
            <person name="Pangilinan J."/>
            <person name="Lipzen A."/>
            <person name="Na H."/>
            <person name="Yan M."/>
            <person name="Ng V."/>
            <person name="Grigoriev I.V."/>
            <person name="Spatafora J.W."/>
            <person name="Barlow D."/>
            <person name="Biffinger J."/>
            <person name="Kelley-Loughnane N."/>
            <person name="Varaljay V.A."/>
            <person name="Crookes-Goodson W.J."/>
        </authorList>
    </citation>
    <scope>NUCLEOTIDE SEQUENCE</scope>
    <source>
        <strain evidence="12">5307AH</strain>
    </source>
</reference>
<keyword evidence="5" id="KW-0067">ATP-binding</keyword>
<feature type="compositionally biased region" description="Basic residues" evidence="8">
    <location>
        <begin position="586"/>
        <end position="600"/>
    </location>
</feature>
<feature type="compositionally biased region" description="Pro residues" evidence="8">
    <location>
        <begin position="31"/>
        <end position="41"/>
    </location>
</feature>
<dbReference type="GO" id="GO:0016787">
    <property type="term" value="F:hydrolase activity"/>
    <property type="evidence" value="ECO:0007669"/>
    <property type="project" value="UniProtKB-KW"/>
</dbReference>
<dbReference type="InterPro" id="IPR007502">
    <property type="entry name" value="Helicase-assoc_dom"/>
</dbReference>
<dbReference type="InterPro" id="IPR011709">
    <property type="entry name" value="DEAD-box_helicase_OB_fold"/>
</dbReference>
<feature type="region of interest" description="Disordered" evidence="8">
    <location>
        <begin position="171"/>
        <end position="226"/>
    </location>
</feature>